<organism evidence="7 8">
    <name type="scientific">Ophiocordyceps australis</name>
    <dbReference type="NCBI Taxonomy" id="1399860"/>
    <lineage>
        <taxon>Eukaryota</taxon>
        <taxon>Fungi</taxon>
        <taxon>Dikarya</taxon>
        <taxon>Ascomycota</taxon>
        <taxon>Pezizomycotina</taxon>
        <taxon>Sordariomycetes</taxon>
        <taxon>Hypocreomycetidae</taxon>
        <taxon>Hypocreales</taxon>
        <taxon>Ophiocordycipitaceae</taxon>
        <taxon>Ophiocordyceps</taxon>
    </lineage>
</organism>
<evidence type="ECO:0000256" key="3">
    <source>
        <dbReference type="ARBA" id="ARBA00005902"/>
    </source>
</evidence>
<feature type="compositionally biased region" description="Basic and acidic residues" evidence="6">
    <location>
        <begin position="1"/>
        <end position="11"/>
    </location>
</feature>
<gene>
    <name evidence="7" type="ORF">CDD81_6308</name>
</gene>
<dbReference type="Pfam" id="PF01997">
    <property type="entry name" value="Translin"/>
    <property type="match status" value="1"/>
</dbReference>
<protein>
    <recommendedName>
        <fullName evidence="9">Translin</fullName>
    </recommendedName>
</protein>
<dbReference type="STRING" id="1399860.A0A2C5Y609"/>
<evidence type="ECO:0000313" key="8">
    <source>
        <dbReference type="Proteomes" id="UP000226192"/>
    </source>
</evidence>
<dbReference type="OrthoDB" id="31005at2759"/>
<keyword evidence="5" id="KW-0539">Nucleus</keyword>
<dbReference type="AlphaFoldDB" id="A0A2C5Y609"/>
<reference evidence="7 8" key="1">
    <citation type="submission" date="2017-06" db="EMBL/GenBank/DDBJ databases">
        <title>Ant-infecting Ophiocordyceps genomes reveal a high diversity of potential behavioral manipulation genes and a possible major role for enterotoxins.</title>
        <authorList>
            <person name="De Bekker C."/>
            <person name="Evans H.C."/>
            <person name="Brachmann A."/>
            <person name="Hughes D.P."/>
        </authorList>
    </citation>
    <scope>NUCLEOTIDE SEQUENCE [LARGE SCALE GENOMIC DNA]</scope>
    <source>
        <strain evidence="7 8">Map64</strain>
    </source>
</reference>
<comment type="subcellular location">
    <subcellularLocation>
        <location evidence="2">Cytoplasm</location>
    </subcellularLocation>
    <subcellularLocation>
        <location evidence="1">Nucleus</location>
    </subcellularLocation>
</comment>
<dbReference type="GO" id="GO:0005634">
    <property type="term" value="C:nucleus"/>
    <property type="evidence" value="ECO:0007669"/>
    <property type="project" value="UniProtKB-SubCell"/>
</dbReference>
<keyword evidence="4" id="KW-0963">Cytoplasm</keyword>
<evidence type="ECO:0000256" key="1">
    <source>
        <dbReference type="ARBA" id="ARBA00004123"/>
    </source>
</evidence>
<feature type="region of interest" description="Disordered" evidence="6">
    <location>
        <begin position="1"/>
        <end position="21"/>
    </location>
</feature>
<dbReference type="InterPro" id="IPR016068">
    <property type="entry name" value="Translin_N"/>
</dbReference>
<dbReference type="EMBL" id="NJET01000057">
    <property type="protein sequence ID" value="PHH63063.1"/>
    <property type="molecule type" value="Genomic_DNA"/>
</dbReference>
<dbReference type="Proteomes" id="UP000226192">
    <property type="component" value="Unassembled WGS sequence"/>
</dbReference>
<dbReference type="SUPFAM" id="SSF74784">
    <property type="entry name" value="Translin"/>
    <property type="match status" value="1"/>
</dbReference>
<accession>A0A2C5Y609</accession>
<dbReference type="Gene3D" id="1.20.58.190">
    <property type="entry name" value="Translin, domain 1"/>
    <property type="match status" value="1"/>
</dbReference>
<dbReference type="Gene3D" id="1.20.58.200">
    <property type="entry name" value="Translin, domain 2"/>
    <property type="match status" value="1"/>
</dbReference>
<evidence type="ECO:0000256" key="6">
    <source>
        <dbReference type="SAM" id="MobiDB-lite"/>
    </source>
</evidence>
<comment type="caution">
    <text evidence="7">The sequence shown here is derived from an EMBL/GenBank/DDBJ whole genome shotgun (WGS) entry which is preliminary data.</text>
</comment>
<proteinExistence type="inferred from homology"/>
<evidence type="ECO:0000256" key="2">
    <source>
        <dbReference type="ARBA" id="ARBA00004496"/>
    </source>
</evidence>
<sequence length="266" mass="29914">MAGLKRDRDGNSRPVVPDASSGPFGDMFSSFCDELDQHYDRKERIIKASRDVTAHAKKIIFALQRVKQLNCEFPASTQKDVDAHMASIAQLLASIAPDLGPLNRYRYAWQLRCMEELVEALSFAHYLRHQRIISPPELQAAMPVVPGATDAPLTLSEHDYLYGLFDLFGELMRFATVRRDKVLPAGKEGEEETHRPLLRDMQQLACAFELLPPQSGKDFGQKMDVMRQSVCKVEMLGYGLVVRGSERPNGWVPDVKDQTSRPASPL</sequence>
<evidence type="ECO:0000256" key="4">
    <source>
        <dbReference type="ARBA" id="ARBA00022490"/>
    </source>
</evidence>
<keyword evidence="8" id="KW-1185">Reference proteome</keyword>
<dbReference type="InterPro" id="IPR036081">
    <property type="entry name" value="Translin_sf"/>
</dbReference>
<evidence type="ECO:0000256" key="5">
    <source>
        <dbReference type="ARBA" id="ARBA00023242"/>
    </source>
</evidence>
<dbReference type="GO" id="GO:0005737">
    <property type="term" value="C:cytoplasm"/>
    <property type="evidence" value="ECO:0007669"/>
    <property type="project" value="UniProtKB-SubCell"/>
</dbReference>
<dbReference type="PANTHER" id="PTHR10741">
    <property type="entry name" value="TRANSLIN AND TRANSLIN ASSOCIATED PROTEIN X"/>
    <property type="match status" value="1"/>
</dbReference>
<dbReference type="InterPro" id="IPR002848">
    <property type="entry name" value="Translin_fam"/>
</dbReference>
<dbReference type="GO" id="GO:0043565">
    <property type="term" value="F:sequence-specific DNA binding"/>
    <property type="evidence" value="ECO:0007669"/>
    <property type="project" value="InterPro"/>
</dbReference>
<dbReference type="InterPro" id="IPR016069">
    <property type="entry name" value="Translin_C"/>
</dbReference>
<dbReference type="CDD" id="cd14820">
    <property type="entry name" value="TRAX"/>
    <property type="match status" value="1"/>
</dbReference>
<name>A0A2C5Y609_9HYPO</name>
<evidence type="ECO:0000313" key="7">
    <source>
        <dbReference type="EMBL" id="PHH63063.1"/>
    </source>
</evidence>
<comment type="similarity">
    <text evidence="3">Belongs to the translin family.</text>
</comment>
<evidence type="ECO:0008006" key="9">
    <source>
        <dbReference type="Google" id="ProtNLM"/>
    </source>
</evidence>